<sequence>MPRRNRSRTGRKRGGAADESPTYFGATVRTESGPAGADGERFTVRTVPGSRATKPYRCPGCDHEIAPGTPHVVAWPTDALGGAEDRRHWHSGCWAGRGTRRPTRRWS</sequence>
<evidence type="ECO:0000313" key="2">
    <source>
        <dbReference type="EMBL" id="KSZ59883.1"/>
    </source>
</evidence>
<reference evidence="3" key="1">
    <citation type="submission" date="2015-01" db="EMBL/GenBank/DDBJ databases">
        <title>Draft genome sequence of Rhodococcus pyridinivorans strain KG-16, a hydrocarbon-degrading bacterium.</title>
        <authorList>
            <person name="Aggarwal R.K."/>
            <person name="Dawar C."/>
        </authorList>
    </citation>
    <scope>NUCLEOTIDE SEQUENCE [LARGE SCALE GENOMIC DNA]</scope>
    <source>
        <strain evidence="3">KG-16</strain>
    </source>
</reference>
<organism evidence="2 3">
    <name type="scientific">Rhodococcus pyridinivorans KG-16</name>
    <dbReference type="NCBI Taxonomy" id="1441730"/>
    <lineage>
        <taxon>Bacteria</taxon>
        <taxon>Bacillati</taxon>
        <taxon>Actinomycetota</taxon>
        <taxon>Actinomycetes</taxon>
        <taxon>Mycobacteriales</taxon>
        <taxon>Nocardiaceae</taxon>
        <taxon>Rhodococcus</taxon>
    </lineage>
</organism>
<dbReference type="PATRIC" id="fig|1441730.3.peg.1468"/>
<reference evidence="2 3" key="2">
    <citation type="journal article" date="2016" name="Genome Announc.">
        <title>Draft Genome Sequence of a Versatile Hydrocarbon-Degrading Bacterium, Rhodococcus pyridinivorans Strain KG-16, Collected from Oil Fields in India.</title>
        <authorList>
            <person name="Aggarwal R.K."/>
            <person name="Dawar C."/>
            <person name="Phanindranath R."/>
            <person name="Mutnuri L."/>
            <person name="Dayal A.M."/>
        </authorList>
    </citation>
    <scope>NUCLEOTIDE SEQUENCE [LARGE SCALE GENOMIC DNA]</scope>
    <source>
        <strain evidence="2 3">KG-16</strain>
    </source>
</reference>
<gene>
    <name evidence="2" type="ORF">Z045_06985</name>
</gene>
<feature type="region of interest" description="Disordered" evidence="1">
    <location>
        <begin position="1"/>
        <end position="41"/>
    </location>
</feature>
<dbReference type="AlphaFoldDB" id="A0A0V9UPE8"/>
<accession>A0A0V9UPE8</accession>
<proteinExistence type="predicted"/>
<dbReference type="EMBL" id="AZXY01000002">
    <property type="protein sequence ID" value="KSZ59883.1"/>
    <property type="molecule type" value="Genomic_DNA"/>
</dbReference>
<dbReference type="RefSeq" id="WP_060651209.1">
    <property type="nucleotide sequence ID" value="NZ_AZXY01000002.1"/>
</dbReference>
<feature type="compositionally biased region" description="Basic residues" evidence="1">
    <location>
        <begin position="1"/>
        <end position="14"/>
    </location>
</feature>
<protein>
    <submittedName>
        <fullName evidence="2">ATP/GTP-binding protein</fullName>
    </submittedName>
</protein>
<dbReference type="Proteomes" id="UP000053060">
    <property type="component" value="Unassembled WGS sequence"/>
</dbReference>
<name>A0A0V9UPE8_9NOCA</name>
<comment type="caution">
    <text evidence="2">The sequence shown here is derived from an EMBL/GenBank/DDBJ whole genome shotgun (WGS) entry which is preliminary data.</text>
</comment>
<evidence type="ECO:0000313" key="3">
    <source>
        <dbReference type="Proteomes" id="UP000053060"/>
    </source>
</evidence>
<evidence type="ECO:0000256" key="1">
    <source>
        <dbReference type="SAM" id="MobiDB-lite"/>
    </source>
</evidence>